<dbReference type="Proteomes" id="UP000234956">
    <property type="component" value="Unassembled WGS sequence"/>
</dbReference>
<comment type="caution">
    <text evidence="1">The sequence shown here is derived from an EMBL/GenBank/DDBJ whole genome shotgun (WGS) entry which is preliminary data.</text>
</comment>
<organism evidence="1 2">
    <name type="scientific">Lysinibacillus fusiformis</name>
    <dbReference type="NCBI Taxonomy" id="28031"/>
    <lineage>
        <taxon>Bacteria</taxon>
        <taxon>Bacillati</taxon>
        <taxon>Bacillota</taxon>
        <taxon>Bacilli</taxon>
        <taxon>Bacillales</taxon>
        <taxon>Bacillaceae</taxon>
        <taxon>Lysinibacillus</taxon>
    </lineage>
</organism>
<dbReference type="RefSeq" id="WP_101966342.1">
    <property type="nucleotide sequence ID" value="NZ_JAZBNI010000003.1"/>
</dbReference>
<gene>
    <name evidence="1" type="ORF">CRI88_01065</name>
</gene>
<evidence type="ECO:0000313" key="2">
    <source>
        <dbReference type="Proteomes" id="UP000234956"/>
    </source>
</evidence>
<protein>
    <submittedName>
        <fullName evidence="1">Uncharacterized protein</fullName>
    </submittedName>
</protein>
<proteinExistence type="predicted"/>
<accession>A0A2I0V3S3</accession>
<dbReference type="EMBL" id="PDFK01000001">
    <property type="protein sequence ID" value="PKU52950.1"/>
    <property type="molecule type" value="Genomic_DNA"/>
</dbReference>
<sequence length="181" mass="20893">MRKFLLLAIVTLSALLLLGGYRLTALSAAKANFFMTPEYKNVEKIQEGHDIFYLFKRDKKEIYQTVLVQKNAFLYKRVYATGISSTNDSLETIGGMSYRLNHEGTLFVVLSHDENVSYITINSKQGIIKKSIEHSKLVSFYIPSAQQIDLLEAVAYDKHDRPIYYYGYDDADNLRWNRVDE</sequence>
<name>A0A2I0V3S3_9BACI</name>
<evidence type="ECO:0000313" key="1">
    <source>
        <dbReference type="EMBL" id="PKU52950.1"/>
    </source>
</evidence>
<dbReference type="AlphaFoldDB" id="A0A2I0V3S3"/>
<reference evidence="1 2" key="1">
    <citation type="submission" date="2017-10" db="EMBL/GenBank/DDBJ databases">
        <title>Draft genome of Lysinibacillus fusiformis strain Juneja, a laboratory-derived pathogen of Drosophila melanogaster.</title>
        <authorList>
            <person name="Smith B.R."/>
            <person name="Unckless R.L."/>
        </authorList>
    </citation>
    <scope>NUCLEOTIDE SEQUENCE [LARGE SCALE GENOMIC DNA]</scope>
    <source>
        <strain evidence="1 2">Juneja</strain>
    </source>
</reference>